<evidence type="ECO:0000313" key="14">
    <source>
        <dbReference type="Proteomes" id="UP001148125"/>
    </source>
</evidence>
<comment type="cofactor">
    <cofactor evidence="1 11">
        <name>pyridoxal 5'-phosphate</name>
        <dbReference type="ChEBI" id="CHEBI:597326"/>
    </cofactor>
</comment>
<dbReference type="NCBIfam" id="TIGR01121">
    <property type="entry name" value="D_amino_aminoT"/>
    <property type="match status" value="1"/>
</dbReference>
<dbReference type="InterPro" id="IPR043131">
    <property type="entry name" value="BCAT-like_N"/>
</dbReference>
<comment type="catalytic activity">
    <reaction evidence="9 12">
        <text>D-alanine + 2-oxoglutarate = D-glutamate + pyruvate</text>
        <dbReference type="Rhea" id="RHEA:15869"/>
        <dbReference type="ChEBI" id="CHEBI:15361"/>
        <dbReference type="ChEBI" id="CHEBI:16810"/>
        <dbReference type="ChEBI" id="CHEBI:29986"/>
        <dbReference type="ChEBI" id="CHEBI:57416"/>
        <dbReference type="EC" id="2.6.1.21"/>
    </reaction>
</comment>
<gene>
    <name evidence="13" type="primary">dat</name>
    <name evidence="13" type="ORF">N7Z68_02565</name>
</gene>
<dbReference type="Gene3D" id="3.20.10.10">
    <property type="entry name" value="D-amino Acid Aminotransferase, subunit A, domain 2"/>
    <property type="match status" value="1"/>
</dbReference>
<evidence type="ECO:0000256" key="5">
    <source>
        <dbReference type="ARBA" id="ARBA00021779"/>
    </source>
</evidence>
<dbReference type="CDD" id="cd01558">
    <property type="entry name" value="D-AAT_like"/>
    <property type="match status" value="1"/>
</dbReference>
<comment type="subunit">
    <text evidence="3">Homodimer.</text>
</comment>
<comment type="similarity">
    <text evidence="2 10">Belongs to the class-IV pyridoxal-phosphate-dependent aminotransferase family.</text>
</comment>
<keyword evidence="14" id="KW-1185">Reference proteome</keyword>
<dbReference type="InterPro" id="IPR050571">
    <property type="entry name" value="Class-IV_PLP-Dep_Aminotrnsfr"/>
</dbReference>
<dbReference type="SUPFAM" id="SSF56752">
    <property type="entry name" value="D-aminoacid aminotransferase-like PLP-dependent enzymes"/>
    <property type="match status" value="1"/>
</dbReference>
<keyword evidence="7 13" id="KW-0808">Transferase</keyword>
<reference evidence="13" key="1">
    <citation type="submission" date="2024-05" db="EMBL/GenBank/DDBJ databases">
        <title>Alkalihalobacillus sp. strain MEB203 novel alkaliphilic bacterium from Lonar Lake, India.</title>
        <authorList>
            <person name="Joshi A."/>
            <person name="Thite S."/>
            <person name="Mengade P."/>
        </authorList>
    </citation>
    <scope>NUCLEOTIDE SEQUENCE</scope>
    <source>
        <strain evidence="13">MEB 203</strain>
    </source>
</reference>
<dbReference type="EMBL" id="JAOTPO010000001">
    <property type="protein sequence ID" value="MDE5412268.1"/>
    <property type="molecule type" value="Genomic_DNA"/>
</dbReference>
<proteinExistence type="inferred from homology"/>
<dbReference type="PROSITE" id="PS00770">
    <property type="entry name" value="AA_TRANSFER_CLASS_4"/>
    <property type="match status" value="1"/>
</dbReference>
<dbReference type="PANTHER" id="PTHR42743">
    <property type="entry name" value="AMINO-ACID AMINOTRANSFERASE"/>
    <property type="match status" value="1"/>
</dbReference>
<evidence type="ECO:0000256" key="1">
    <source>
        <dbReference type="ARBA" id="ARBA00001933"/>
    </source>
</evidence>
<keyword evidence="8 11" id="KW-0663">Pyridoxal phosphate</keyword>
<dbReference type="InterPro" id="IPR018300">
    <property type="entry name" value="Aminotrans_IV_CS"/>
</dbReference>
<dbReference type="EC" id="2.6.1.21" evidence="4 12"/>
<dbReference type="InterPro" id="IPR036038">
    <property type="entry name" value="Aminotransferase-like"/>
</dbReference>
<dbReference type="InterPro" id="IPR043132">
    <property type="entry name" value="BCAT-like_C"/>
</dbReference>
<evidence type="ECO:0000256" key="3">
    <source>
        <dbReference type="ARBA" id="ARBA00011738"/>
    </source>
</evidence>
<keyword evidence="6 13" id="KW-0032">Aminotransferase</keyword>
<organism evidence="13 14">
    <name type="scientific">Alkalihalobacterium chitinilyticum</name>
    <dbReference type="NCBI Taxonomy" id="2980103"/>
    <lineage>
        <taxon>Bacteria</taxon>
        <taxon>Bacillati</taxon>
        <taxon>Bacillota</taxon>
        <taxon>Bacilli</taxon>
        <taxon>Bacillales</taxon>
        <taxon>Bacillaceae</taxon>
        <taxon>Alkalihalobacterium</taxon>
    </lineage>
</organism>
<dbReference type="InterPro" id="IPR005784">
    <property type="entry name" value="D_amino_transT"/>
</dbReference>
<dbReference type="Gene3D" id="3.30.470.10">
    <property type="match status" value="1"/>
</dbReference>
<name>A0ABT5V9Y2_9BACI</name>
<dbReference type="InterPro" id="IPR001544">
    <property type="entry name" value="Aminotrans_IV"/>
</dbReference>
<dbReference type="RefSeq" id="WP_275116883.1">
    <property type="nucleotide sequence ID" value="NZ_JAOTPO010000001.1"/>
</dbReference>
<evidence type="ECO:0000256" key="7">
    <source>
        <dbReference type="ARBA" id="ARBA00022679"/>
    </source>
</evidence>
<dbReference type="PANTHER" id="PTHR42743:SF10">
    <property type="entry name" value="D-ALANINE AMINOTRANSFERASE"/>
    <property type="match status" value="1"/>
</dbReference>
<dbReference type="Proteomes" id="UP001148125">
    <property type="component" value="Unassembled WGS sequence"/>
</dbReference>
<evidence type="ECO:0000256" key="6">
    <source>
        <dbReference type="ARBA" id="ARBA00022576"/>
    </source>
</evidence>
<evidence type="ECO:0000256" key="9">
    <source>
        <dbReference type="ARBA" id="ARBA00047911"/>
    </source>
</evidence>
<comment type="function">
    <text evidence="12">Acts on the D-isomers of alanine, leucine, aspartate, glutamate, aminobutyrate, norvaline and asparagine. The enzyme transfers an amino group from a substrate D-amino acid to the pyridoxal phosphate cofactor to form pyridoxamine and an alpha-keto acid in the first half-reaction.</text>
</comment>
<evidence type="ECO:0000256" key="4">
    <source>
        <dbReference type="ARBA" id="ARBA00012874"/>
    </source>
</evidence>
<comment type="caution">
    <text evidence="13">The sequence shown here is derived from an EMBL/GenBank/DDBJ whole genome shotgun (WGS) entry which is preliminary data.</text>
</comment>
<dbReference type="GO" id="GO:0047810">
    <property type="term" value="F:D-alanine-2-oxoglutarate aminotransferase activity"/>
    <property type="evidence" value="ECO:0007669"/>
    <property type="project" value="UniProtKB-EC"/>
</dbReference>
<dbReference type="Pfam" id="PF01063">
    <property type="entry name" value="Aminotran_4"/>
    <property type="match status" value="1"/>
</dbReference>
<sequence>MDYVLYQNRIIPKNELHIDMDDRGYNFGDGIYEVVRVYNGIPFAMDEHLDRLQHSASELDMTVPYSMETIEKLVYDLIQKNEINSGMIYFQLTRGIQPRNHLYSRDIEPVLSGFSKPLETNVEWQQNGLDTWMTKDIRWLRCDIKTINLLGNIMAKREASDNNCHEALQHREGLVTEGSSSNLFIVKDDVIYTHPSTNLILNGITRRITIRLAYQIEATIKEKPFTLEELKQADEVFITSTTMEVTPVRSIKGDLTASYSIGPWTRKLQHAFTDYRKKQQ</sequence>
<evidence type="ECO:0000256" key="11">
    <source>
        <dbReference type="RuleBase" id="RU004516"/>
    </source>
</evidence>
<evidence type="ECO:0000256" key="10">
    <source>
        <dbReference type="RuleBase" id="RU004106"/>
    </source>
</evidence>
<evidence type="ECO:0000313" key="13">
    <source>
        <dbReference type="EMBL" id="MDE5412268.1"/>
    </source>
</evidence>
<evidence type="ECO:0000256" key="8">
    <source>
        <dbReference type="ARBA" id="ARBA00022898"/>
    </source>
</evidence>
<protein>
    <recommendedName>
        <fullName evidence="5 12">D-alanine aminotransferase</fullName>
        <ecNumber evidence="4 12">2.6.1.21</ecNumber>
    </recommendedName>
</protein>
<accession>A0ABT5V9Y2</accession>
<evidence type="ECO:0000256" key="2">
    <source>
        <dbReference type="ARBA" id="ARBA00009320"/>
    </source>
</evidence>
<evidence type="ECO:0000256" key="12">
    <source>
        <dbReference type="RuleBase" id="RU004520"/>
    </source>
</evidence>